<accession>A0A8I5NU55</accession>
<feature type="transmembrane region" description="Helical" evidence="1">
    <location>
        <begin position="99"/>
        <end position="119"/>
    </location>
</feature>
<dbReference type="PANTHER" id="PTHR12138">
    <property type="entry name" value="PRIMATE-EXPANDED PROTEIN FAMILY"/>
    <property type="match status" value="1"/>
</dbReference>
<keyword evidence="1" id="KW-1133">Transmembrane helix</keyword>
<reference evidence="2 3" key="1">
    <citation type="submission" date="2012-03" db="EMBL/GenBank/DDBJ databases">
        <title>Whole Genome Assembly of Papio anubis.</title>
        <authorList>
            <person name="Liu Y.L."/>
            <person name="Abraham K.A."/>
            <person name="Akbar H.A."/>
            <person name="Ali S.A."/>
            <person name="Anosike U.A."/>
            <person name="Aqrawi P.A."/>
            <person name="Arias F.A."/>
            <person name="Attaway T.A."/>
            <person name="Awwad R.A."/>
            <person name="Babu C.B."/>
            <person name="Bandaranaike D.B."/>
            <person name="Battles P.B."/>
            <person name="Bell A.B."/>
            <person name="Beltran B.B."/>
            <person name="Berhane-Mersha D.B."/>
            <person name="Bess C.B."/>
            <person name="Bickham C.B."/>
            <person name="Bolden T.B."/>
            <person name="Carter K.C."/>
            <person name="Chau D.C."/>
            <person name="Chavez A.C."/>
            <person name="Clerc-Blankenburg K.C."/>
            <person name="Coyle M.C."/>
            <person name="Dao M.D."/>
            <person name="Davila M.L.D."/>
            <person name="Davy-Carroll L.D."/>
            <person name="Denson S.D."/>
            <person name="Dinh H.D."/>
            <person name="Fernandez S.F."/>
            <person name="Fernando P.F."/>
            <person name="Forbes L.F."/>
            <person name="Francis C.F."/>
            <person name="Francisco L.F."/>
            <person name="Fu Q.F."/>
            <person name="Garcia-Iii R.G."/>
            <person name="Garrett T.G."/>
            <person name="Gross S.G."/>
            <person name="Gubbala S.G."/>
            <person name="Hirani K.H."/>
            <person name="Hogues M.H."/>
            <person name="Hollins B.H."/>
            <person name="Jackson L.J."/>
            <person name="Javaid M.J."/>
            <person name="Jhangiani S.J."/>
            <person name="Johnson A.J."/>
            <person name="Johnson B.J."/>
            <person name="Jones J.J."/>
            <person name="Joshi V.J."/>
            <person name="Kalu J.K."/>
            <person name="Khan N.K."/>
            <person name="Korchina V.K."/>
            <person name="Kovar C.K."/>
            <person name="Lago L.L."/>
            <person name="Lara F.L."/>
            <person name="Le T.-K.L."/>
            <person name="Lee S.L."/>
            <person name="Legall-Iii F.L."/>
            <person name="Lemon S.L."/>
            <person name="Liu J.L."/>
            <person name="Liu Y.-S.L."/>
            <person name="Liyanage D.L."/>
            <person name="Lopez J.L."/>
            <person name="Lorensuhewa L.L."/>
            <person name="Mata R.M."/>
            <person name="Mathew T.M."/>
            <person name="Mercado C.M."/>
            <person name="Mercado I.M."/>
            <person name="Morales K.M."/>
            <person name="Morgan M.M."/>
            <person name="Munidasa M.M."/>
            <person name="Ngo D.N."/>
            <person name="Nguyen L.N."/>
            <person name="Nguyen T.N."/>
            <person name="Nguyen N.N."/>
            <person name="Obregon M.O."/>
            <person name="Okwuonu G.O."/>
            <person name="Ongeri F.O."/>
            <person name="Onwere C.O."/>
            <person name="Osifeso I.O."/>
            <person name="Parra A.P."/>
            <person name="Patil S.P."/>
            <person name="Perez A.P."/>
            <person name="Perez Y.P."/>
            <person name="Pham C.P."/>
            <person name="Pu L.-L.P."/>
            <person name="Puazo M.P."/>
            <person name="Quiroz J.Q."/>
            <person name="Rouhana J.R."/>
            <person name="Ruiz M.R."/>
            <person name="Ruiz S.-J.R."/>
            <person name="Saada N.S."/>
            <person name="Santibanez J.S."/>
            <person name="Scheel M.S."/>
            <person name="Schneider B.S."/>
            <person name="Simmons D.S."/>
            <person name="Sisson I.S."/>
            <person name="Tang L.-Y.T."/>
            <person name="Thornton R.T."/>
            <person name="Tisius J.T."/>
            <person name="Toledanes G.T."/>
            <person name="Trejos Z.T."/>
            <person name="Usmani K.U."/>
            <person name="Varghese R.V."/>
            <person name="Vattathil S.V."/>
            <person name="Vee V.V."/>
            <person name="Walker D.W."/>
            <person name="Weissenberger G.W."/>
            <person name="White C.W."/>
            <person name="Williams A.W."/>
            <person name="Woodworth J.W."/>
            <person name="Wright R.W."/>
            <person name="Zhu Y.Z."/>
            <person name="Han Y.H."/>
            <person name="Newsham I.N."/>
            <person name="Nazareth L.N."/>
            <person name="Worley K.W."/>
            <person name="Muzny D.M."/>
            <person name="Rogers J.R."/>
            <person name="Gibbs R.G."/>
        </authorList>
    </citation>
    <scope>NUCLEOTIDE SEQUENCE [LARGE SCALE GENOMIC DNA]</scope>
</reference>
<dbReference type="GeneTree" id="ENSGT00940000161627"/>
<evidence type="ECO:0000256" key="1">
    <source>
        <dbReference type="SAM" id="Phobius"/>
    </source>
</evidence>
<organism evidence="2 3">
    <name type="scientific">Papio anubis</name>
    <name type="common">Olive baboon</name>
    <dbReference type="NCBI Taxonomy" id="9555"/>
    <lineage>
        <taxon>Eukaryota</taxon>
        <taxon>Metazoa</taxon>
        <taxon>Chordata</taxon>
        <taxon>Craniata</taxon>
        <taxon>Vertebrata</taxon>
        <taxon>Euteleostomi</taxon>
        <taxon>Mammalia</taxon>
        <taxon>Eutheria</taxon>
        <taxon>Euarchontoglires</taxon>
        <taxon>Primates</taxon>
        <taxon>Haplorrhini</taxon>
        <taxon>Catarrhini</taxon>
        <taxon>Cercopithecidae</taxon>
        <taxon>Cercopithecinae</taxon>
        <taxon>Papio</taxon>
    </lineage>
</organism>
<proteinExistence type="predicted"/>
<dbReference type="PRINTS" id="PR02045">
    <property type="entry name" value="F138DOMAIN"/>
</dbReference>
<protein>
    <submittedName>
        <fullName evidence="2">Uncharacterized protein</fullName>
    </submittedName>
</protein>
<keyword evidence="1" id="KW-0812">Transmembrane</keyword>
<sequence>MIIARYSLKVLGSSNPSRQPPRVAGTTSMHHHAWLIFILFYFILSYLFIYLLRRSFILVTQARVQQHDLSSLQSPPPSFKQFSCLSLLSSWITGMRHHVWLIFVFLIAIAFCHVGQAGLKLLTSGDPPASASQSSGITGVGHHARPNSALCKLPKLLSFSFQACKLILPPPLLCEEEMTQCMLGYSCILNSRGSIITVPPPREVRL</sequence>
<keyword evidence="3" id="KW-1185">Reference proteome</keyword>
<dbReference type="AlphaFoldDB" id="A0A8I5NU55"/>
<keyword evidence="1" id="KW-0472">Membrane</keyword>
<evidence type="ECO:0000313" key="2">
    <source>
        <dbReference type="Ensembl" id="ENSPANP00000061132.1"/>
    </source>
</evidence>
<reference evidence="2" key="2">
    <citation type="submission" date="2025-08" db="UniProtKB">
        <authorList>
            <consortium name="Ensembl"/>
        </authorList>
    </citation>
    <scope>IDENTIFICATION</scope>
</reference>
<dbReference type="PANTHER" id="PTHR12138:SF162">
    <property type="entry name" value="CHROMOSOME UNDETERMINED SCAFFOLD_275, WHOLE GENOME SHOTGUN SEQUENCE"/>
    <property type="match status" value="1"/>
</dbReference>
<feature type="transmembrane region" description="Helical" evidence="1">
    <location>
        <begin position="33"/>
        <end position="52"/>
    </location>
</feature>
<name>A0A8I5NU55_PAPAN</name>
<evidence type="ECO:0000313" key="3">
    <source>
        <dbReference type="Proteomes" id="UP000028761"/>
    </source>
</evidence>
<dbReference type="Proteomes" id="UP000028761">
    <property type="component" value="Chromosome 7"/>
</dbReference>
<reference evidence="2" key="3">
    <citation type="submission" date="2025-09" db="UniProtKB">
        <authorList>
            <consortium name="Ensembl"/>
        </authorList>
    </citation>
    <scope>IDENTIFICATION</scope>
</reference>
<dbReference type="Ensembl" id="ENSPANT00000079095.1">
    <property type="protein sequence ID" value="ENSPANP00000061132.1"/>
    <property type="gene ID" value="ENSPANG00000048489.1"/>
</dbReference>